<protein>
    <submittedName>
        <fullName evidence="3">Uncharacterized protein</fullName>
    </submittedName>
</protein>
<evidence type="ECO:0000313" key="3">
    <source>
        <dbReference type="EMBL" id="KAE8968325.1"/>
    </source>
</evidence>
<feature type="coiled-coil region" evidence="1">
    <location>
        <begin position="385"/>
        <end position="492"/>
    </location>
</feature>
<proteinExistence type="predicted"/>
<evidence type="ECO:0000256" key="1">
    <source>
        <dbReference type="SAM" id="Coils"/>
    </source>
</evidence>
<gene>
    <name evidence="3" type="ORF">PF011_g27219</name>
</gene>
<dbReference type="Proteomes" id="UP000460718">
    <property type="component" value="Unassembled WGS sequence"/>
</dbReference>
<sequence>MERHQDAPSPRTPKRRRLSADAESDKKRRVSSSPSSPRDATLRIVTQMLRDENRQLRQDCEALQQDKRALGERLTRCQRRQRDLEDDVARVYRQKQQQEQKLQVSESKDSNSTELHAQQTTQEMDRFIATCALWQRRLAGLNVKLSSKAHEMETQEVQQVVASLVGGVEVHAVMEELRTSQEQLQWARWMQTDAASCLQQLHSCARETEVFEAMEKQLMDDRVVELETQLAQKRAVEREKEMELSSLRADQEELLCSSHMVPNDEFEVLVEQKTAMDTELKQLKEKVVSLGEEMARAEDERASLKQYNKKLLEETRQLRQKQETSEFEGIQQSMTQEEEIKKLQAQLQAAEAREGKMAAVLTAAKKKIEKGKERKEDFNVLYSQFSSAMDTVSEKTMRLEELEQQLKDTKTKARDAESRNKELELELKVMKTKAHGVECQSKELEKQVAQVQREKDGITEELNKVHQQCADLRELESQQKQLTSKMQSEITDLKAHNAALKKHRVEKEHQSVGQPSNENGKPSRGSDSFLEAQVAEKLALEMFVQHYSSAAEAKCNKLLKKVSELESAKASIQEQTKKSCSILQMCTQIDSCDEAIRASLLDVMATLSVPMNGMK</sequence>
<feature type="compositionally biased region" description="Polar residues" evidence="2">
    <location>
        <begin position="511"/>
        <end position="520"/>
    </location>
</feature>
<accession>A0A6A3HHS0</accession>
<feature type="region of interest" description="Disordered" evidence="2">
    <location>
        <begin position="502"/>
        <end position="526"/>
    </location>
</feature>
<evidence type="ECO:0000313" key="4">
    <source>
        <dbReference type="Proteomes" id="UP000460718"/>
    </source>
</evidence>
<evidence type="ECO:0000256" key="2">
    <source>
        <dbReference type="SAM" id="MobiDB-lite"/>
    </source>
</evidence>
<keyword evidence="1" id="KW-0175">Coiled coil</keyword>
<feature type="coiled-coil region" evidence="1">
    <location>
        <begin position="266"/>
        <end position="353"/>
    </location>
</feature>
<feature type="region of interest" description="Disordered" evidence="2">
    <location>
        <begin position="95"/>
        <end position="119"/>
    </location>
</feature>
<organism evidence="3 4">
    <name type="scientific">Phytophthora fragariae</name>
    <dbReference type="NCBI Taxonomy" id="53985"/>
    <lineage>
        <taxon>Eukaryota</taxon>
        <taxon>Sar</taxon>
        <taxon>Stramenopiles</taxon>
        <taxon>Oomycota</taxon>
        <taxon>Peronosporomycetes</taxon>
        <taxon>Peronosporales</taxon>
        <taxon>Peronosporaceae</taxon>
        <taxon>Phytophthora</taxon>
    </lineage>
</organism>
<reference evidence="3 4" key="1">
    <citation type="submission" date="2018-09" db="EMBL/GenBank/DDBJ databases">
        <title>Genomic investigation of the strawberry pathogen Phytophthora fragariae indicates pathogenicity is determined by transcriptional variation in three key races.</title>
        <authorList>
            <person name="Adams T.M."/>
            <person name="Armitage A.D."/>
            <person name="Sobczyk M.K."/>
            <person name="Bates H.J."/>
            <person name="Dunwell J.M."/>
            <person name="Nellist C.F."/>
            <person name="Harrison R.J."/>
        </authorList>
    </citation>
    <scope>NUCLEOTIDE SEQUENCE [LARGE SCALE GENOMIC DNA]</scope>
    <source>
        <strain evidence="3 4">SCRP245</strain>
    </source>
</reference>
<comment type="caution">
    <text evidence="3">The sequence shown here is derived from an EMBL/GenBank/DDBJ whole genome shotgun (WGS) entry which is preliminary data.</text>
</comment>
<dbReference type="AlphaFoldDB" id="A0A6A3HHS0"/>
<name>A0A6A3HHS0_9STRA</name>
<feature type="coiled-coil region" evidence="1">
    <location>
        <begin position="548"/>
        <end position="575"/>
    </location>
</feature>
<dbReference type="EMBL" id="QXFW01003876">
    <property type="protein sequence ID" value="KAE8968325.1"/>
    <property type="molecule type" value="Genomic_DNA"/>
</dbReference>
<feature type="region of interest" description="Disordered" evidence="2">
    <location>
        <begin position="1"/>
        <end position="42"/>
    </location>
</feature>